<dbReference type="Pfam" id="PF12697">
    <property type="entry name" value="Abhydrolase_6"/>
    <property type="match status" value="1"/>
</dbReference>
<dbReference type="RefSeq" id="WP_203939935.1">
    <property type="nucleotide sequence ID" value="NZ_BAAAGJ010000005.1"/>
</dbReference>
<evidence type="ECO:0000313" key="2">
    <source>
        <dbReference type="EMBL" id="GIJ04711.1"/>
    </source>
</evidence>
<dbReference type="AlphaFoldDB" id="A0A8J3Y9Y1"/>
<sequence length="265" mass="27682">MPTVTSKDGTTIGYSATGTGPALVLVDGALCSRAMGPAADFTAQLADTFTVHSYDRRGRGESGDTAPYAVDREIDDLRAVIEAAGGSAYVFAQSSGAALALAAAHAGVPMRRLVTFEAPFVVDDSRDPYPADIAARLRAAVDAGRPGDAVATFMRLVGVPRVALALMRLTPVWRKLTAAAPTLPYDFTVLGDAGSGRPLPLDAYAAVTVPTLVLAGAKSPVTMRTANRQIADRVPGARYAEVPGATHMLKARQVKAQLTEFLAER</sequence>
<name>A0A8J3Y9Y1_9ACTN</name>
<evidence type="ECO:0000259" key="1">
    <source>
        <dbReference type="Pfam" id="PF12697"/>
    </source>
</evidence>
<accession>A0A8J3Y9Y1</accession>
<dbReference type="Proteomes" id="UP000652013">
    <property type="component" value="Unassembled WGS sequence"/>
</dbReference>
<feature type="domain" description="AB hydrolase-1" evidence="1">
    <location>
        <begin position="39"/>
        <end position="248"/>
    </location>
</feature>
<dbReference type="InterPro" id="IPR000073">
    <property type="entry name" value="AB_hydrolase_1"/>
</dbReference>
<keyword evidence="3" id="KW-1185">Reference proteome</keyword>
<dbReference type="Gene3D" id="3.40.50.1820">
    <property type="entry name" value="alpha/beta hydrolase"/>
    <property type="match status" value="1"/>
</dbReference>
<dbReference type="GO" id="GO:0016787">
    <property type="term" value="F:hydrolase activity"/>
    <property type="evidence" value="ECO:0007669"/>
    <property type="project" value="UniProtKB-KW"/>
</dbReference>
<comment type="caution">
    <text evidence="2">The sequence shown here is derived from an EMBL/GenBank/DDBJ whole genome shotgun (WGS) entry which is preliminary data.</text>
</comment>
<reference evidence="2" key="1">
    <citation type="submission" date="2021-01" db="EMBL/GenBank/DDBJ databases">
        <title>Whole genome shotgun sequence of Spirilliplanes yamanashiensis NBRC 15828.</title>
        <authorList>
            <person name="Komaki H."/>
            <person name="Tamura T."/>
        </authorList>
    </citation>
    <scope>NUCLEOTIDE SEQUENCE</scope>
    <source>
        <strain evidence="2">NBRC 15828</strain>
    </source>
</reference>
<dbReference type="EMBL" id="BOOY01000029">
    <property type="protein sequence ID" value="GIJ04711.1"/>
    <property type="molecule type" value="Genomic_DNA"/>
</dbReference>
<organism evidence="2 3">
    <name type="scientific">Spirilliplanes yamanashiensis</name>
    <dbReference type="NCBI Taxonomy" id="42233"/>
    <lineage>
        <taxon>Bacteria</taxon>
        <taxon>Bacillati</taxon>
        <taxon>Actinomycetota</taxon>
        <taxon>Actinomycetes</taxon>
        <taxon>Micromonosporales</taxon>
        <taxon>Micromonosporaceae</taxon>
        <taxon>Spirilliplanes</taxon>
    </lineage>
</organism>
<dbReference type="SUPFAM" id="SSF53474">
    <property type="entry name" value="alpha/beta-Hydrolases"/>
    <property type="match status" value="1"/>
</dbReference>
<dbReference type="InterPro" id="IPR050471">
    <property type="entry name" value="AB_hydrolase"/>
</dbReference>
<gene>
    <name evidence="2" type="ORF">Sya03_40630</name>
</gene>
<dbReference type="PANTHER" id="PTHR43433:SF5">
    <property type="entry name" value="AB HYDROLASE-1 DOMAIN-CONTAINING PROTEIN"/>
    <property type="match status" value="1"/>
</dbReference>
<proteinExistence type="predicted"/>
<protein>
    <submittedName>
        <fullName evidence="2">Alpha/beta hydrolase</fullName>
    </submittedName>
</protein>
<evidence type="ECO:0000313" key="3">
    <source>
        <dbReference type="Proteomes" id="UP000652013"/>
    </source>
</evidence>
<keyword evidence="2" id="KW-0378">Hydrolase</keyword>
<dbReference type="InterPro" id="IPR029058">
    <property type="entry name" value="AB_hydrolase_fold"/>
</dbReference>
<dbReference type="PANTHER" id="PTHR43433">
    <property type="entry name" value="HYDROLASE, ALPHA/BETA FOLD FAMILY PROTEIN"/>
    <property type="match status" value="1"/>
</dbReference>